<dbReference type="InterPro" id="IPR025481">
    <property type="entry name" value="Cell_Morphogen_C"/>
</dbReference>
<evidence type="ECO:0000313" key="5">
    <source>
        <dbReference type="Proteomes" id="UP000824540"/>
    </source>
</evidence>
<dbReference type="GO" id="GO:0031175">
    <property type="term" value="P:neuron projection development"/>
    <property type="evidence" value="ECO:0007669"/>
    <property type="project" value="TreeGrafter"/>
</dbReference>
<comment type="caution">
    <text evidence="4">The sequence shown here is derived from an EMBL/GenBank/DDBJ whole genome shotgun (WGS) entry which is preliminary data.</text>
</comment>
<dbReference type="PANTHER" id="PTHR12295:SF9">
    <property type="entry name" value="PROTEIN FURRY HOMOLOG-LIKE"/>
    <property type="match status" value="1"/>
</dbReference>
<keyword evidence="5" id="KW-1185">Reference proteome</keyword>
<dbReference type="GO" id="GO:0005938">
    <property type="term" value="C:cell cortex"/>
    <property type="evidence" value="ECO:0007669"/>
    <property type="project" value="TreeGrafter"/>
</dbReference>
<feature type="compositionally biased region" description="Polar residues" evidence="1">
    <location>
        <begin position="686"/>
        <end position="698"/>
    </location>
</feature>
<name>A0A8T2MLQ5_9TELE</name>
<evidence type="ECO:0000259" key="3">
    <source>
        <dbReference type="Pfam" id="PF19421"/>
    </source>
</evidence>
<evidence type="ECO:0000259" key="2">
    <source>
        <dbReference type="Pfam" id="PF14225"/>
    </source>
</evidence>
<dbReference type="EMBL" id="JAFBMS010002140">
    <property type="protein sequence ID" value="KAG9328516.1"/>
    <property type="molecule type" value="Genomic_DNA"/>
</dbReference>
<feature type="region of interest" description="Disordered" evidence="1">
    <location>
        <begin position="77"/>
        <end position="97"/>
    </location>
</feature>
<dbReference type="AlphaFoldDB" id="A0A8T2MLQ5"/>
<feature type="domain" description="Cell morphogenesis protein C-terminal" evidence="2">
    <location>
        <begin position="124"/>
        <end position="376"/>
    </location>
</feature>
<dbReference type="Pfam" id="PF19421">
    <property type="entry name" value="Fry_C"/>
    <property type="match status" value="1"/>
</dbReference>
<proteinExistence type="predicted"/>
<feature type="domain" description="Protein furry C-terminal" evidence="3">
    <location>
        <begin position="446"/>
        <end position="506"/>
    </location>
</feature>
<feature type="compositionally biased region" description="Gly residues" evidence="1">
    <location>
        <begin position="83"/>
        <end position="93"/>
    </location>
</feature>
<dbReference type="PANTHER" id="PTHR12295">
    <property type="entry name" value="FURRY-RELATED"/>
    <property type="match status" value="1"/>
</dbReference>
<accession>A0A8T2MLQ5</accession>
<dbReference type="OrthoDB" id="6287725at2759"/>
<reference evidence="4" key="1">
    <citation type="thesis" date="2021" institute="BYU ScholarsArchive" country="Provo, UT, USA">
        <title>Applications of and Algorithms for Genome Assembly and Genomic Analyses with an Emphasis on Marine Teleosts.</title>
        <authorList>
            <person name="Pickett B.D."/>
        </authorList>
    </citation>
    <scope>NUCLEOTIDE SEQUENCE</scope>
    <source>
        <strain evidence="4">HI-2016</strain>
    </source>
</reference>
<evidence type="ECO:0000313" key="4">
    <source>
        <dbReference type="EMBL" id="KAG9328516.1"/>
    </source>
</evidence>
<organism evidence="4 5">
    <name type="scientific">Albula glossodonta</name>
    <name type="common">roundjaw bonefish</name>
    <dbReference type="NCBI Taxonomy" id="121402"/>
    <lineage>
        <taxon>Eukaryota</taxon>
        <taxon>Metazoa</taxon>
        <taxon>Chordata</taxon>
        <taxon>Craniata</taxon>
        <taxon>Vertebrata</taxon>
        <taxon>Euteleostomi</taxon>
        <taxon>Actinopterygii</taxon>
        <taxon>Neopterygii</taxon>
        <taxon>Teleostei</taxon>
        <taxon>Albuliformes</taxon>
        <taxon>Albulidae</taxon>
        <taxon>Albula</taxon>
    </lineage>
</organism>
<protein>
    <submittedName>
        <fullName evidence="4">Uncharacterized protein</fullName>
    </submittedName>
</protein>
<dbReference type="InterPro" id="IPR039867">
    <property type="entry name" value="Furry/Tao3/Mor2"/>
</dbReference>
<dbReference type="GO" id="GO:0000902">
    <property type="term" value="P:cell morphogenesis"/>
    <property type="evidence" value="ECO:0007669"/>
    <property type="project" value="InterPro"/>
</dbReference>
<dbReference type="InterPro" id="IPR016024">
    <property type="entry name" value="ARM-type_fold"/>
</dbReference>
<dbReference type="SUPFAM" id="SSF48371">
    <property type="entry name" value="ARM repeat"/>
    <property type="match status" value="1"/>
</dbReference>
<dbReference type="InterPro" id="IPR045842">
    <property type="entry name" value="Fry_C"/>
</dbReference>
<dbReference type="GO" id="GO:0030427">
    <property type="term" value="C:site of polarized growth"/>
    <property type="evidence" value="ECO:0007669"/>
    <property type="project" value="TreeGrafter"/>
</dbReference>
<dbReference type="Proteomes" id="UP000824540">
    <property type="component" value="Unassembled WGS sequence"/>
</dbReference>
<sequence length="738" mass="81044">MLSEVALQTALSCSSRHYADPLLGSKFAANRKSTGQLNLGGGRGHHLGHAQYGHARSNSLRASLMGDRLGDRRRSNTLDIIDGRGGGGGGGNHGSLARTRSLSSLREGGTGEPPPPVDPSNLMATIFWMAASLLESDYEFEYLLALRLLNKLLSQLPLERADSRQRIEQVQAKLKWYSFPGLQQLFLKGFTSASTLELTIHLLSKLITVSRHSLVDPSQVAGFPLNILCLLPHLIQHFDNPTPFCKDTADKMARVCAEEKSATLSNLAHMMSLYSSHSYSRDCASWVNVVCRYLHDAFSDITFSLVTYLAELLEKGLASMQQSLLQIIHSLLSHIDLSAAPVKQFNLDIMKTIGKYVQSPYWKEAQNILKLVVSRSASLVVPDEVHRSYSTESSGSPEIAFTRIFNSCSKELPGKTLDFHFDISETPIIGHKYGDQRTAAGRNGKPQVVFSSSEELDAGDTQTALIPTVEEAVREEDTGGEDAGSEQQFGVFKDFDFLDVELEDAEVRGHTPKTGQETLPNPPPKTGQETLPNPPPKTGQETLPNPPPKTGQETLPNPPPKTGQETLPNPPPKTGQETLPNPPPKTGQETLPNPPPKTGQETLPNPPPKTGQETLPNPPQKQGKRLYPTHPQKQGKRLYPTHPQKQGKRLYPTHPQKQGKRLYPPTPKNRARDSTQPTPKNRARDSTQPTPKTGQETLPNPPQKQGKRLYPTHPQKQGKRLYPTHPGAAGKLQPGVTL</sequence>
<feature type="region of interest" description="Disordered" evidence="1">
    <location>
        <begin position="506"/>
        <end position="738"/>
    </location>
</feature>
<gene>
    <name evidence="4" type="ORF">JZ751_013462</name>
</gene>
<dbReference type="Pfam" id="PF14225">
    <property type="entry name" value="MOR2-PAG1_C"/>
    <property type="match status" value="1"/>
</dbReference>
<evidence type="ECO:0000256" key="1">
    <source>
        <dbReference type="SAM" id="MobiDB-lite"/>
    </source>
</evidence>